<gene>
    <name evidence="1" type="ORF">CHT91_11520</name>
</gene>
<protein>
    <submittedName>
        <fullName evidence="1">Uncharacterized protein</fullName>
    </submittedName>
</protein>
<name>A0A3E2DA66_9ACTN</name>
<organism evidence="1 2">
    <name type="scientific">Cutibacterium avidum</name>
    <dbReference type="NCBI Taxonomy" id="33010"/>
    <lineage>
        <taxon>Bacteria</taxon>
        <taxon>Bacillati</taxon>
        <taxon>Actinomycetota</taxon>
        <taxon>Actinomycetes</taxon>
        <taxon>Propionibacteriales</taxon>
        <taxon>Propionibacteriaceae</taxon>
        <taxon>Cutibacterium</taxon>
    </lineage>
</organism>
<sequence>MLFHSVLSSQEITIMDTRTTSSTAPSASTTSELEALIVATDILLDDALPTGVQDLLVAGVLTRV</sequence>
<dbReference type="AlphaFoldDB" id="A0A3E2DA66"/>
<reference evidence="1 2" key="1">
    <citation type="submission" date="2017-07" db="EMBL/GenBank/DDBJ databases">
        <authorList>
            <person name="Sun Z.S."/>
            <person name="Albrecht U."/>
            <person name="Echele G."/>
            <person name="Lee C.C."/>
        </authorList>
    </citation>
    <scope>NUCLEOTIDE SEQUENCE [LARGE SCALE GENOMIC DNA]</scope>
    <source>
        <strain evidence="1 2">P16-029</strain>
    </source>
</reference>
<evidence type="ECO:0000313" key="1">
    <source>
        <dbReference type="EMBL" id="RFT42280.1"/>
    </source>
</evidence>
<dbReference type="Proteomes" id="UP000259211">
    <property type="component" value="Unassembled WGS sequence"/>
</dbReference>
<evidence type="ECO:0000313" key="2">
    <source>
        <dbReference type="Proteomes" id="UP000259211"/>
    </source>
</evidence>
<proteinExistence type="predicted"/>
<comment type="caution">
    <text evidence="1">The sequence shown here is derived from an EMBL/GenBank/DDBJ whole genome shotgun (WGS) entry which is preliminary data.</text>
</comment>
<dbReference type="EMBL" id="NOWI01000011">
    <property type="protein sequence ID" value="RFT42280.1"/>
    <property type="molecule type" value="Genomic_DNA"/>
</dbReference>
<accession>A0A3E2DA66</accession>